<dbReference type="SUPFAM" id="SSF52540">
    <property type="entry name" value="P-loop containing nucleoside triphosphate hydrolases"/>
    <property type="match status" value="1"/>
</dbReference>
<gene>
    <name evidence="6" type="ORF">GMARGA_LOCUS860</name>
</gene>
<dbReference type="InterPro" id="IPR011545">
    <property type="entry name" value="DEAD/DEAH_box_helicase_dom"/>
</dbReference>
<comment type="similarity">
    <text evidence="1">Belongs to the helicase family. RecQ subfamily.</text>
</comment>
<evidence type="ECO:0000256" key="1">
    <source>
        <dbReference type="ARBA" id="ARBA00005446"/>
    </source>
</evidence>
<evidence type="ECO:0000313" key="7">
    <source>
        <dbReference type="Proteomes" id="UP000789901"/>
    </source>
</evidence>
<keyword evidence="2" id="KW-0238">DNA-binding</keyword>
<keyword evidence="7" id="KW-1185">Reference proteome</keyword>
<protein>
    <submittedName>
        <fullName evidence="6">14460_t:CDS:1</fullName>
    </submittedName>
</protein>
<evidence type="ECO:0000256" key="4">
    <source>
        <dbReference type="ARBA" id="ARBA00023242"/>
    </source>
</evidence>
<dbReference type="InterPro" id="IPR014001">
    <property type="entry name" value="Helicase_ATP-bd"/>
</dbReference>
<dbReference type="Gene3D" id="3.40.50.300">
    <property type="entry name" value="P-loop containing nucleotide triphosphate hydrolases"/>
    <property type="match status" value="1"/>
</dbReference>
<reference evidence="6 7" key="1">
    <citation type="submission" date="2021-06" db="EMBL/GenBank/DDBJ databases">
        <authorList>
            <person name="Kallberg Y."/>
            <person name="Tangrot J."/>
            <person name="Rosling A."/>
        </authorList>
    </citation>
    <scope>NUCLEOTIDE SEQUENCE [LARGE SCALE GENOMIC DNA]</scope>
    <source>
        <strain evidence="6 7">120-4 pot B 10/14</strain>
    </source>
</reference>
<dbReference type="InterPro" id="IPR027417">
    <property type="entry name" value="P-loop_NTPase"/>
</dbReference>
<evidence type="ECO:0000313" key="6">
    <source>
        <dbReference type="EMBL" id="CAG8472823.1"/>
    </source>
</evidence>
<proteinExistence type="inferred from homology"/>
<dbReference type="PROSITE" id="PS51192">
    <property type="entry name" value="HELICASE_ATP_BIND_1"/>
    <property type="match status" value="1"/>
</dbReference>
<dbReference type="Pfam" id="PF00270">
    <property type="entry name" value="DEAD"/>
    <property type="match status" value="1"/>
</dbReference>
<feature type="domain" description="Helicase ATP-binding" evidence="5">
    <location>
        <begin position="162"/>
        <end position="307"/>
    </location>
</feature>
<name>A0ABM8VXP7_GIGMA</name>
<organism evidence="6 7">
    <name type="scientific">Gigaspora margarita</name>
    <dbReference type="NCBI Taxonomy" id="4874"/>
    <lineage>
        <taxon>Eukaryota</taxon>
        <taxon>Fungi</taxon>
        <taxon>Fungi incertae sedis</taxon>
        <taxon>Mucoromycota</taxon>
        <taxon>Glomeromycotina</taxon>
        <taxon>Glomeromycetes</taxon>
        <taxon>Diversisporales</taxon>
        <taxon>Gigasporaceae</taxon>
        <taxon>Gigaspora</taxon>
    </lineage>
</organism>
<evidence type="ECO:0000256" key="3">
    <source>
        <dbReference type="ARBA" id="ARBA00023235"/>
    </source>
</evidence>
<sequence length="416" mass="47888">MDKKIDYWQLFAARHAMAILHYNEGYTYLLSELREIYCGKPFELADLHNINAIESACSAKQRWNVEKIQQCNKTQAEKYANEHKELADFNFDQDLVFYKKKALDQLHVNELNSSFVPLIVDFDEISLQKEMNKPVSLEEHIKIIAKEIFKFTELRPGQIDAIKYYVENKKDTLVMKTGRGKSFCYATAFILFDGLTVVISPLKSLIQNQVNHFIKLGIPCAGLVTLSQGTIEHKSKIMEEIALGFTRLLYVTPKKLLLNSSLKKEEWGKLGKLKEYFPKVQIMALTATLSQDNVYALRNNLNISEDTFKLQKDCKDVYKALNLKIEEIQLDIYHGQLQEDHKANVMKKWNKPNNPIPPECKLCDNCIRHEKDNVASFNAQLDSLELLWIITLLCKNNIKQIISLDVVEVFGCSKGA</sequence>
<keyword evidence="4" id="KW-0539">Nucleus</keyword>
<dbReference type="EMBL" id="CAJVQB010000174">
    <property type="protein sequence ID" value="CAG8472823.1"/>
    <property type="molecule type" value="Genomic_DNA"/>
</dbReference>
<evidence type="ECO:0000256" key="2">
    <source>
        <dbReference type="ARBA" id="ARBA00023125"/>
    </source>
</evidence>
<accession>A0ABM8VXP7</accession>
<comment type="caution">
    <text evidence="6">The sequence shown here is derived from an EMBL/GenBank/DDBJ whole genome shotgun (WGS) entry which is preliminary data.</text>
</comment>
<dbReference type="PANTHER" id="PTHR13710:SF153">
    <property type="entry name" value="RECQ-LIKE DNA HELICASE BLM"/>
    <property type="match status" value="1"/>
</dbReference>
<keyword evidence="3" id="KW-0413">Isomerase</keyword>
<evidence type="ECO:0000259" key="5">
    <source>
        <dbReference type="PROSITE" id="PS51192"/>
    </source>
</evidence>
<dbReference type="SMART" id="SM00487">
    <property type="entry name" value="DEXDc"/>
    <property type="match status" value="1"/>
</dbReference>
<dbReference type="Proteomes" id="UP000789901">
    <property type="component" value="Unassembled WGS sequence"/>
</dbReference>
<dbReference type="PANTHER" id="PTHR13710">
    <property type="entry name" value="DNA HELICASE RECQ FAMILY MEMBER"/>
    <property type="match status" value="1"/>
</dbReference>